<sequence length="121" mass="13009">MKTKTYDFKSFIRKEHESNIKAPTISLIPLAIAPFIPTQAFAETADIQNKMMTAFDPLLQLIQGAAYPIALAVVLGGGIFIILGNSDRGFSMITKASMGYVLISVLPMIFGVLADVMAGVV</sequence>
<keyword evidence="1" id="KW-1133">Transmembrane helix</keyword>
<feature type="transmembrane region" description="Helical" evidence="1">
    <location>
        <begin position="66"/>
        <end position="86"/>
    </location>
</feature>
<name>A0A917Y2Y3_9BACI</name>
<evidence type="ECO:0000256" key="1">
    <source>
        <dbReference type="SAM" id="Phobius"/>
    </source>
</evidence>
<reference evidence="2" key="1">
    <citation type="journal article" date="2014" name="Int. J. Syst. Evol. Microbiol.">
        <title>Complete genome sequence of Corynebacterium casei LMG S-19264T (=DSM 44701T), isolated from a smear-ripened cheese.</title>
        <authorList>
            <consortium name="US DOE Joint Genome Institute (JGI-PGF)"/>
            <person name="Walter F."/>
            <person name="Albersmeier A."/>
            <person name="Kalinowski J."/>
            <person name="Ruckert C."/>
        </authorList>
    </citation>
    <scope>NUCLEOTIDE SEQUENCE</scope>
    <source>
        <strain evidence="2">JCM 17251</strain>
    </source>
</reference>
<dbReference type="AlphaFoldDB" id="A0A917Y2Y3"/>
<protein>
    <submittedName>
        <fullName evidence="2">Uncharacterized protein</fullName>
    </submittedName>
</protein>
<keyword evidence="1" id="KW-0812">Transmembrane</keyword>
<evidence type="ECO:0000313" key="3">
    <source>
        <dbReference type="Proteomes" id="UP000624041"/>
    </source>
</evidence>
<dbReference type="EMBL" id="BMOS01000038">
    <property type="protein sequence ID" value="GGN65569.1"/>
    <property type="molecule type" value="Genomic_DNA"/>
</dbReference>
<dbReference type="Proteomes" id="UP000624041">
    <property type="component" value="Unassembled WGS sequence"/>
</dbReference>
<accession>A0A917Y2Y3</accession>
<organism evidence="2 3">
    <name type="scientific">Oceanobacillus indicireducens</name>
    <dbReference type="NCBI Taxonomy" id="1004261"/>
    <lineage>
        <taxon>Bacteria</taxon>
        <taxon>Bacillati</taxon>
        <taxon>Bacillota</taxon>
        <taxon>Bacilli</taxon>
        <taxon>Bacillales</taxon>
        <taxon>Bacillaceae</taxon>
        <taxon>Oceanobacillus</taxon>
    </lineage>
</organism>
<keyword evidence="3" id="KW-1185">Reference proteome</keyword>
<gene>
    <name evidence="2" type="ORF">GCM10007971_34530</name>
</gene>
<reference evidence="2" key="2">
    <citation type="submission" date="2020-09" db="EMBL/GenBank/DDBJ databases">
        <authorList>
            <person name="Sun Q."/>
            <person name="Ohkuma M."/>
        </authorList>
    </citation>
    <scope>NUCLEOTIDE SEQUENCE</scope>
    <source>
        <strain evidence="2">JCM 17251</strain>
    </source>
</reference>
<dbReference type="RefSeq" id="WP_188859196.1">
    <property type="nucleotide sequence ID" value="NZ_BMOS01000038.1"/>
</dbReference>
<keyword evidence="1" id="KW-0472">Membrane</keyword>
<feature type="transmembrane region" description="Helical" evidence="1">
    <location>
        <begin position="98"/>
        <end position="120"/>
    </location>
</feature>
<comment type="caution">
    <text evidence="2">The sequence shown here is derived from an EMBL/GenBank/DDBJ whole genome shotgun (WGS) entry which is preliminary data.</text>
</comment>
<evidence type="ECO:0000313" key="2">
    <source>
        <dbReference type="EMBL" id="GGN65569.1"/>
    </source>
</evidence>
<proteinExistence type="predicted"/>